<name>A0A9W9ELB0_9EURO</name>
<feature type="compositionally biased region" description="Polar residues" evidence="1">
    <location>
        <begin position="39"/>
        <end position="50"/>
    </location>
</feature>
<evidence type="ECO:0000313" key="3">
    <source>
        <dbReference type="Proteomes" id="UP001141434"/>
    </source>
</evidence>
<organism evidence="2 3">
    <name type="scientific">Penicillium alfredii</name>
    <dbReference type="NCBI Taxonomy" id="1506179"/>
    <lineage>
        <taxon>Eukaryota</taxon>
        <taxon>Fungi</taxon>
        <taxon>Dikarya</taxon>
        <taxon>Ascomycota</taxon>
        <taxon>Pezizomycotina</taxon>
        <taxon>Eurotiomycetes</taxon>
        <taxon>Eurotiomycetidae</taxon>
        <taxon>Eurotiales</taxon>
        <taxon>Aspergillaceae</taxon>
        <taxon>Penicillium</taxon>
    </lineage>
</organism>
<feature type="region of interest" description="Disordered" evidence="1">
    <location>
        <begin position="95"/>
        <end position="120"/>
    </location>
</feature>
<feature type="compositionally biased region" description="Polar residues" evidence="1">
    <location>
        <begin position="57"/>
        <end position="68"/>
    </location>
</feature>
<dbReference type="RefSeq" id="XP_056507299.1">
    <property type="nucleotide sequence ID" value="XM_056659006.1"/>
</dbReference>
<sequence length="293" mass="32022">MEPGRPCPELSGSDDAQETKSLRITLKLRPPKVQPEEVTVTQDQSPTQPISVDRWPSSHNNRETSTIPTSLRNRGCVLSESEISVLDLGPSLTSPWPQHSNTASANTAARLTPSSTSDPHIDMPLLGAGTVLLPTGSDSDHCETFVDPQLHSEDLESVAVTSETMSFSNENPLWLRHRRRNDVLVTIPPANRFFAYGDLHNLGYGYGHAGFARGHFYIADEPDCEIRSLSVPHSPKSPHPARPVVQRSKTSFGGMDLEFVALRNAEMARMEQSQELFPGIAVDVPPEDGNGGI</sequence>
<dbReference type="GeneID" id="81398175"/>
<reference evidence="2" key="2">
    <citation type="journal article" date="2023" name="IMA Fungus">
        <title>Comparative genomic study of the Penicillium genus elucidates a diverse pangenome and 15 lateral gene transfer events.</title>
        <authorList>
            <person name="Petersen C."/>
            <person name="Sorensen T."/>
            <person name="Nielsen M.R."/>
            <person name="Sondergaard T.E."/>
            <person name="Sorensen J.L."/>
            <person name="Fitzpatrick D.A."/>
            <person name="Frisvad J.C."/>
            <person name="Nielsen K.L."/>
        </authorList>
    </citation>
    <scope>NUCLEOTIDE SEQUENCE</scope>
    <source>
        <strain evidence="2">IBT 34128</strain>
    </source>
</reference>
<gene>
    <name evidence="2" type="ORF">NUU61_008481</name>
</gene>
<feature type="compositionally biased region" description="Polar residues" evidence="1">
    <location>
        <begin position="95"/>
        <end position="118"/>
    </location>
</feature>
<evidence type="ECO:0000313" key="2">
    <source>
        <dbReference type="EMBL" id="KAJ5083902.1"/>
    </source>
</evidence>
<reference evidence="2" key="1">
    <citation type="submission" date="2022-11" db="EMBL/GenBank/DDBJ databases">
        <authorList>
            <person name="Petersen C."/>
        </authorList>
    </citation>
    <scope>NUCLEOTIDE SEQUENCE</scope>
    <source>
        <strain evidence="2">IBT 34128</strain>
    </source>
</reference>
<keyword evidence="3" id="KW-1185">Reference proteome</keyword>
<evidence type="ECO:0000256" key="1">
    <source>
        <dbReference type="SAM" id="MobiDB-lite"/>
    </source>
</evidence>
<comment type="caution">
    <text evidence="2">The sequence shown here is derived from an EMBL/GenBank/DDBJ whole genome shotgun (WGS) entry which is preliminary data.</text>
</comment>
<dbReference type="AlphaFoldDB" id="A0A9W9ELB0"/>
<dbReference type="EMBL" id="JAPMSZ010000011">
    <property type="protein sequence ID" value="KAJ5083902.1"/>
    <property type="molecule type" value="Genomic_DNA"/>
</dbReference>
<protein>
    <submittedName>
        <fullName evidence="2">Uncharacterized protein</fullName>
    </submittedName>
</protein>
<feature type="region of interest" description="Disordered" evidence="1">
    <location>
        <begin position="1"/>
        <end position="20"/>
    </location>
</feature>
<feature type="region of interest" description="Disordered" evidence="1">
    <location>
        <begin position="28"/>
        <end position="68"/>
    </location>
</feature>
<accession>A0A9W9ELB0</accession>
<dbReference type="Proteomes" id="UP001141434">
    <property type="component" value="Unassembled WGS sequence"/>
</dbReference>
<dbReference type="OrthoDB" id="4356447at2759"/>
<proteinExistence type="predicted"/>